<dbReference type="Gene3D" id="1.25.40.20">
    <property type="entry name" value="Ankyrin repeat-containing domain"/>
    <property type="match status" value="1"/>
</dbReference>
<dbReference type="PANTHER" id="PTHR24173:SF40">
    <property type="entry name" value="AGAP006757-PA"/>
    <property type="match status" value="1"/>
</dbReference>
<sequence>MKNHVLDQNSKAYVRPKHAIMSTSTEDDDTGSFDAACLYDDLTLLEACQEGDIESVQTILEDSPTVEEINETDRTGKTALSHACVLGLTPVVELLSETPGVDSNLADKDGTTPLIFAAQAGYREIVKFLLNDFRKIQVDQRNKLGFTPLMKAAIQGRTSCAKLLLYAGANPKLRDCGRKLCAEEWARFTGRQECADEIAKFVNTKRFLSNSRNKKVHERSNSEPDLTNTCKGDKEYIGPQRKKSKSLRRKLKKMIQGHNTSAHSNSPTMHFSDSTKIENPFAIIARCVSTPILPGVVTNSGSPPALKRPVSAENIPRVEITSPADRK</sequence>
<keyword evidence="1" id="KW-0677">Repeat</keyword>
<dbReference type="PROSITE" id="PS50297">
    <property type="entry name" value="ANK_REP_REGION"/>
    <property type="match status" value="2"/>
</dbReference>
<comment type="caution">
    <text evidence="5">The sequence shown here is derived from an EMBL/GenBank/DDBJ whole genome shotgun (WGS) entry which is preliminary data.</text>
</comment>
<feature type="region of interest" description="Disordered" evidence="4">
    <location>
        <begin position="295"/>
        <end position="327"/>
    </location>
</feature>
<feature type="region of interest" description="Disordered" evidence="4">
    <location>
        <begin position="211"/>
        <end position="273"/>
    </location>
</feature>
<dbReference type="AlphaFoldDB" id="A0A210QN75"/>
<dbReference type="SUPFAM" id="SSF48403">
    <property type="entry name" value="Ankyrin repeat"/>
    <property type="match status" value="1"/>
</dbReference>
<feature type="compositionally biased region" description="Polar residues" evidence="4">
    <location>
        <begin position="257"/>
        <end position="273"/>
    </location>
</feature>
<reference evidence="5 6" key="1">
    <citation type="journal article" date="2017" name="Nat. Ecol. Evol.">
        <title>Scallop genome provides insights into evolution of bilaterian karyotype and development.</title>
        <authorList>
            <person name="Wang S."/>
            <person name="Zhang J."/>
            <person name="Jiao W."/>
            <person name="Li J."/>
            <person name="Xun X."/>
            <person name="Sun Y."/>
            <person name="Guo X."/>
            <person name="Huan P."/>
            <person name="Dong B."/>
            <person name="Zhang L."/>
            <person name="Hu X."/>
            <person name="Sun X."/>
            <person name="Wang J."/>
            <person name="Zhao C."/>
            <person name="Wang Y."/>
            <person name="Wang D."/>
            <person name="Huang X."/>
            <person name="Wang R."/>
            <person name="Lv J."/>
            <person name="Li Y."/>
            <person name="Zhang Z."/>
            <person name="Liu B."/>
            <person name="Lu W."/>
            <person name="Hui Y."/>
            <person name="Liang J."/>
            <person name="Zhou Z."/>
            <person name="Hou R."/>
            <person name="Li X."/>
            <person name="Liu Y."/>
            <person name="Li H."/>
            <person name="Ning X."/>
            <person name="Lin Y."/>
            <person name="Zhao L."/>
            <person name="Xing Q."/>
            <person name="Dou J."/>
            <person name="Li Y."/>
            <person name="Mao J."/>
            <person name="Guo H."/>
            <person name="Dou H."/>
            <person name="Li T."/>
            <person name="Mu C."/>
            <person name="Jiang W."/>
            <person name="Fu Q."/>
            <person name="Fu X."/>
            <person name="Miao Y."/>
            <person name="Liu J."/>
            <person name="Yu Q."/>
            <person name="Li R."/>
            <person name="Liao H."/>
            <person name="Li X."/>
            <person name="Kong Y."/>
            <person name="Jiang Z."/>
            <person name="Chourrout D."/>
            <person name="Li R."/>
            <person name="Bao Z."/>
        </authorList>
    </citation>
    <scope>NUCLEOTIDE SEQUENCE [LARGE SCALE GENOMIC DNA]</scope>
    <source>
        <strain evidence="5 6">PY_sf001</strain>
    </source>
</reference>
<evidence type="ECO:0000313" key="6">
    <source>
        <dbReference type="Proteomes" id="UP000242188"/>
    </source>
</evidence>
<evidence type="ECO:0000256" key="2">
    <source>
        <dbReference type="ARBA" id="ARBA00023043"/>
    </source>
</evidence>
<keyword evidence="2 3" id="KW-0040">ANK repeat</keyword>
<keyword evidence="6" id="KW-1185">Reference proteome</keyword>
<feature type="repeat" description="ANK" evidence="3">
    <location>
        <begin position="109"/>
        <end position="141"/>
    </location>
</feature>
<feature type="compositionally biased region" description="Basic residues" evidence="4">
    <location>
        <begin position="240"/>
        <end position="255"/>
    </location>
</feature>
<dbReference type="OrthoDB" id="5406014at2759"/>
<dbReference type="SMART" id="SM00248">
    <property type="entry name" value="ANK"/>
    <property type="match status" value="4"/>
</dbReference>
<feature type="repeat" description="ANK" evidence="3">
    <location>
        <begin position="144"/>
        <end position="176"/>
    </location>
</feature>
<dbReference type="PANTHER" id="PTHR24173">
    <property type="entry name" value="ANKYRIN REPEAT CONTAINING"/>
    <property type="match status" value="1"/>
</dbReference>
<dbReference type="InterPro" id="IPR002110">
    <property type="entry name" value="Ankyrin_rpt"/>
</dbReference>
<dbReference type="PROSITE" id="PS50088">
    <property type="entry name" value="ANK_REPEAT"/>
    <property type="match status" value="2"/>
</dbReference>
<dbReference type="Proteomes" id="UP000242188">
    <property type="component" value="Unassembled WGS sequence"/>
</dbReference>
<dbReference type="STRING" id="6573.A0A210QN75"/>
<organism evidence="5 6">
    <name type="scientific">Mizuhopecten yessoensis</name>
    <name type="common">Japanese scallop</name>
    <name type="synonym">Patinopecten yessoensis</name>
    <dbReference type="NCBI Taxonomy" id="6573"/>
    <lineage>
        <taxon>Eukaryota</taxon>
        <taxon>Metazoa</taxon>
        <taxon>Spiralia</taxon>
        <taxon>Lophotrochozoa</taxon>
        <taxon>Mollusca</taxon>
        <taxon>Bivalvia</taxon>
        <taxon>Autobranchia</taxon>
        <taxon>Pteriomorphia</taxon>
        <taxon>Pectinida</taxon>
        <taxon>Pectinoidea</taxon>
        <taxon>Pectinidae</taxon>
        <taxon>Mizuhopecten</taxon>
    </lineage>
</organism>
<proteinExistence type="predicted"/>
<dbReference type="InterPro" id="IPR036770">
    <property type="entry name" value="Ankyrin_rpt-contain_sf"/>
</dbReference>
<dbReference type="EMBL" id="NEDP02002754">
    <property type="protein sequence ID" value="OWF50184.1"/>
    <property type="molecule type" value="Genomic_DNA"/>
</dbReference>
<gene>
    <name evidence="5" type="ORF">KP79_PYT24517</name>
</gene>
<evidence type="ECO:0000313" key="5">
    <source>
        <dbReference type="EMBL" id="OWF50184.1"/>
    </source>
</evidence>
<evidence type="ECO:0000256" key="3">
    <source>
        <dbReference type="PROSITE-ProRule" id="PRU00023"/>
    </source>
</evidence>
<name>A0A210QN75_MIZYE</name>
<protein>
    <submittedName>
        <fullName evidence="5">Ankyrin repeat domain-containing protein 33B</fullName>
    </submittedName>
</protein>
<evidence type="ECO:0000256" key="1">
    <source>
        <dbReference type="ARBA" id="ARBA00022737"/>
    </source>
</evidence>
<evidence type="ECO:0000256" key="4">
    <source>
        <dbReference type="SAM" id="MobiDB-lite"/>
    </source>
</evidence>
<dbReference type="Pfam" id="PF12796">
    <property type="entry name" value="Ank_2"/>
    <property type="match status" value="1"/>
</dbReference>
<accession>A0A210QN75</accession>